<keyword evidence="2" id="KW-1185">Reference proteome</keyword>
<dbReference type="AlphaFoldDB" id="A0A1H7GJK5"/>
<accession>A0A1H7GJK5</accession>
<reference evidence="1 2" key="1">
    <citation type="submission" date="2016-10" db="EMBL/GenBank/DDBJ databases">
        <authorList>
            <person name="de Groot N.N."/>
        </authorList>
    </citation>
    <scope>NUCLEOTIDE SEQUENCE [LARGE SCALE GENOMIC DNA]</scope>
    <source>
        <strain evidence="1 2">DSM 21039</strain>
    </source>
</reference>
<dbReference type="STRING" id="573321.SAMN04488505_10180"/>
<organism evidence="1 2">
    <name type="scientific">Chitinophaga rupis</name>
    <dbReference type="NCBI Taxonomy" id="573321"/>
    <lineage>
        <taxon>Bacteria</taxon>
        <taxon>Pseudomonadati</taxon>
        <taxon>Bacteroidota</taxon>
        <taxon>Chitinophagia</taxon>
        <taxon>Chitinophagales</taxon>
        <taxon>Chitinophagaceae</taxon>
        <taxon>Chitinophaga</taxon>
    </lineage>
</organism>
<dbReference type="Proteomes" id="UP000198984">
    <property type="component" value="Unassembled WGS sequence"/>
</dbReference>
<sequence length="29" mass="3422">MSVNFFNFLADTQSLIPGWYPFEITINQK</sequence>
<protein>
    <submittedName>
        <fullName evidence="1">Uncharacterized protein</fullName>
    </submittedName>
</protein>
<proteinExistence type="predicted"/>
<dbReference type="EMBL" id="FOBB01000001">
    <property type="protein sequence ID" value="SEK37707.1"/>
    <property type="molecule type" value="Genomic_DNA"/>
</dbReference>
<evidence type="ECO:0000313" key="1">
    <source>
        <dbReference type="EMBL" id="SEK37707.1"/>
    </source>
</evidence>
<name>A0A1H7GJK5_9BACT</name>
<evidence type="ECO:0000313" key="2">
    <source>
        <dbReference type="Proteomes" id="UP000198984"/>
    </source>
</evidence>
<gene>
    <name evidence="1" type="ORF">SAMN04488505_10180</name>
</gene>